<dbReference type="PANTHER" id="PTHR36182">
    <property type="entry name" value="PROTEIN, PUTATIVE (AFU_ORTHOLOGUE AFUA_6G10930)-RELATED"/>
    <property type="match status" value="1"/>
</dbReference>
<evidence type="ECO:0000256" key="2">
    <source>
        <dbReference type="SAM" id="SignalP"/>
    </source>
</evidence>
<sequence length="287" mass="29818">MQATIFCLWAVTALTGSQAHMYMEKPPALGGFDNSITQPKDIDYAMSSPLDPHANGTDFPCRGHHKLLGTPSGASVAKWQAGSTYEMVINGSAPHGGGSCQGSLSYDGGKTFTVIHTWMGGCPGMGPSPFKFQIPLDAPSGQAVFAWTWLNRIGFREFYMNCAAVEITGGGGCGEKVAFKDRPAPFVANLNNGCSTIEDINPVIPDPGPNVDKTGDQFADPVGNCTVAKRAAPTTNGACTSPGSGRQDPTTTPTAGGSSPNAAEQNTPSISLVGVIALNVVACWLFS</sequence>
<dbReference type="RefSeq" id="XP_009222146.1">
    <property type="nucleotide sequence ID" value="XM_009223882.1"/>
</dbReference>
<feature type="compositionally biased region" description="Polar residues" evidence="1">
    <location>
        <begin position="255"/>
        <end position="266"/>
    </location>
</feature>
<reference evidence="5" key="1">
    <citation type="submission" date="2010-07" db="EMBL/GenBank/DDBJ databases">
        <title>The genome sequence of Gaeumannomyces graminis var. tritici strain R3-111a-1.</title>
        <authorList>
            <consortium name="The Broad Institute Genome Sequencing Platform"/>
            <person name="Ma L.-J."/>
            <person name="Dead R."/>
            <person name="Young S."/>
            <person name="Zeng Q."/>
            <person name="Koehrsen M."/>
            <person name="Alvarado L."/>
            <person name="Berlin A."/>
            <person name="Chapman S.B."/>
            <person name="Chen Z."/>
            <person name="Freedman E."/>
            <person name="Gellesch M."/>
            <person name="Goldberg J."/>
            <person name="Griggs A."/>
            <person name="Gujja S."/>
            <person name="Heilman E.R."/>
            <person name="Heiman D."/>
            <person name="Hepburn T."/>
            <person name="Howarth C."/>
            <person name="Jen D."/>
            <person name="Larson L."/>
            <person name="Mehta T."/>
            <person name="Neiman D."/>
            <person name="Pearson M."/>
            <person name="Roberts A."/>
            <person name="Saif S."/>
            <person name="Shea T."/>
            <person name="Shenoy N."/>
            <person name="Sisk P."/>
            <person name="Stolte C."/>
            <person name="Sykes S."/>
            <person name="Walk T."/>
            <person name="White J."/>
            <person name="Yandava C."/>
            <person name="Haas B."/>
            <person name="Nusbaum C."/>
            <person name="Birren B."/>
        </authorList>
    </citation>
    <scope>NUCLEOTIDE SEQUENCE [LARGE SCALE GENOMIC DNA]</scope>
    <source>
        <strain evidence="5">R3-111a-1</strain>
    </source>
</reference>
<name>J3NXR4_GAET3</name>
<keyword evidence="2" id="KW-0732">Signal</keyword>
<reference evidence="4" key="4">
    <citation type="journal article" date="2015" name="G3 (Bethesda)">
        <title>Genome sequences of three phytopathogenic species of the Magnaporthaceae family of fungi.</title>
        <authorList>
            <person name="Okagaki L.H."/>
            <person name="Nunes C.C."/>
            <person name="Sailsbery J."/>
            <person name="Clay B."/>
            <person name="Brown D."/>
            <person name="John T."/>
            <person name="Oh Y."/>
            <person name="Young N."/>
            <person name="Fitzgerald M."/>
            <person name="Haas B.J."/>
            <person name="Zeng Q."/>
            <person name="Young S."/>
            <person name="Adiconis X."/>
            <person name="Fan L."/>
            <person name="Levin J.Z."/>
            <person name="Mitchell T.K."/>
            <person name="Okubara P.A."/>
            <person name="Farman M.L."/>
            <person name="Kohn L.M."/>
            <person name="Birren B."/>
            <person name="Ma L.-J."/>
            <person name="Dean R.A."/>
        </authorList>
    </citation>
    <scope>NUCLEOTIDE SEQUENCE</scope>
    <source>
        <strain evidence="4">R3-111a-1</strain>
    </source>
</reference>
<accession>J3NXR4</accession>
<evidence type="ECO:0000256" key="1">
    <source>
        <dbReference type="SAM" id="MobiDB-lite"/>
    </source>
</evidence>
<dbReference type="STRING" id="644352.J3NXR4"/>
<feature type="compositionally biased region" description="Polar residues" evidence="1">
    <location>
        <begin position="236"/>
        <end position="248"/>
    </location>
</feature>
<reference evidence="3" key="3">
    <citation type="submission" date="2010-09" db="EMBL/GenBank/DDBJ databases">
        <title>Annotation of Gaeumannomyces graminis var. tritici R3-111a-1.</title>
        <authorList>
            <consortium name="The Broad Institute Genome Sequencing Platform"/>
            <person name="Ma L.-J."/>
            <person name="Dead R."/>
            <person name="Young S.K."/>
            <person name="Zeng Q."/>
            <person name="Gargeya S."/>
            <person name="Fitzgerald M."/>
            <person name="Haas B."/>
            <person name="Abouelleil A."/>
            <person name="Alvarado L."/>
            <person name="Arachchi H.M."/>
            <person name="Berlin A."/>
            <person name="Brown A."/>
            <person name="Chapman S.B."/>
            <person name="Chen Z."/>
            <person name="Dunbar C."/>
            <person name="Freedman E."/>
            <person name="Gearin G."/>
            <person name="Gellesch M."/>
            <person name="Goldberg J."/>
            <person name="Griggs A."/>
            <person name="Gujja S."/>
            <person name="Heiman D."/>
            <person name="Howarth C."/>
            <person name="Larson L."/>
            <person name="Lui A."/>
            <person name="MacDonald P.J.P."/>
            <person name="Mehta T."/>
            <person name="Montmayeur A."/>
            <person name="Murphy C."/>
            <person name="Neiman D."/>
            <person name="Pearson M."/>
            <person name="Priest M."/>
            <person name="Roberts A."/>
            <person name="Saif S."/>
            <person name="Shea T."/>
            <person name="Shenoy N."/>
            <person name="Sisk P."/>
            <person name="Stolte C."/>
            <person name="Sykes S."/>
            <person name="Yandava C."/>
            <person name="Wortman J."/>
            <person name="Nusbaum C."/>
            <person name="Birren B."/>
        </authorList>
    </citation>
    <scope>NUCLEOTIDE SEQUENCE</scope>
    <source>
        <strain evidence="3">R3-111a-1</strain>
    </source>
</reference>
<evidence type="ECO:0000313" key="3">
    <source>
        <dbReference type="EMBL" id="EJT76146.1"/>
    </source>
</evidence>
<dbReference type="eggNOG" id="ENOG502RYN9">
    <property type="taxonomic scope" value="Eukaryota"/>
</dbReference>
<dbReference type="HOGENOM" id="CLU_032571_2_3_1"/>
<dbReference type="GeneID" id="20346526"/>
<dbReference type="EnsemblFungi" id="EJT76146">
    <property type="protein sequence ID" value="EJT76146"/>
    <property type="gene ID" value="GGTG_06068"/>
</dbReference>
<evidence type="ECO:0000313" key="5">
    <source>
        <dbReference type="Proteomes" id="UP000006039"/>
    </source>
</evidence>
<evidence type="ECO:0008006" key="6">
    <source>
        <dbReference type="Google" id="ProtNLM"/>
    </source>
</evidence>
<proteinExistence type="predicted"/>
<evidence type="ECO:0000313" key="4">
    <source>
        <dbReference type="EnsemblFungi" id="EJT76146"/>
    </source>
</evidence>
<dbReference type="EMBL" id="GL385397">
    <property type="protein sequence ID" value="EJT76146.1"/>
    <property type="molecule type" value="Genomic_DNA"/>
</dbReference>
<gene>
    <name evidence="4" type="primary">20346526</name>
    <name evidence="3" type="ORF">GGTG_06068</name>
</gene>
<feature type="chain" id="PRO_5015094641" description="Extracellular protein" evidence="2">
    <location>
        <begin position="20"/>
        <end position="287"/>
    </location>
</feature>
<dbReference type="AlphaFoldDB" id="J3NXR4"/>
<dbReference type="OrthoDB" id="2342176at2759"/>
<feature type="signal peptide" evidence="2">
    <location>
        <begin position="1"/>
        <end position="19"/>
    </location>
</feature>
<reference evidence="4" key="5">
    <citation type="submission" date="2018-04" db="UniProtKB">
        <authorList>
            <consortium name="EnsemblFungi"/>
        </authorList>
    </citation>
    <scope>IDENTIFICATION</scope>
    <source>
        <strain evidence="4">R3-111a-1</strain>
    </source>
</reference>
<dbReference type="VEuPathDB" id="FungiDB:GGTG_06068"/>
<protein>
    <recommendedName>
        <fullName evidence="6">Extracellular protein</fullName>
    </recommendedName>
</protein>
<organism evidence="3">
    <name type="scientific">Gaeumannomyces tritici (strain R3-111a-1)</name>
    <name type="common">Wheat and barley take-all root rot fungus</name>
    <name type="synonym">Gaeumannomyces graminis var. tritici</name>
    <dbReference type="NCBI Taxonomy" id="644352"/>
    <lineage>
        <taxon>Eukaryota</taxon>
        <taxon>Fungi</taxon>
        <taxon>Dikarya</taxon>
        <taxon>Ascomycota</taxon>
        <taxon>Pezizomycotina</taxon>
        <taxon>Sordariomycetes</taxon>
        <taxon>Sordariomycetidae</taxon>
        <taxon>Magnaporthales</taxon>
        <taxon>Magnaporthaceae</taxon>
        <taxon>Gaeumannomyces</taxon>
    </lineage>
</organism>
<dbReference type="Proteomes" id="UP000006039">
    <property type="component" value="Unassembled WGS sequence"/>
</dbReference>
<dbReference type="Gene3D" id="2.70.50.70">
    <property type="match status" value="1"/>
</dbReference>
<keyword evidence="5" id="KW-1185">Reference proteome</keyword>
<feature type="region of interest" description="Disordered" evidence="1">
    <location>
        <begin position="236"/>
        <end position="266"/>
    </location>
</feature>
<reference evidence="3" key="2">
    <citation type="submission" date="2010-07" db="EMBL/GenBank/DDBJ databases">
        <authorList>
            <consortium name="The Broad Institute Genome Sequencing Platform"/>
            <consortium name="Broad Institute Genome Sequencing Center for Infectious Disease"/>
            <person name="Ma L.-J."/>
            <person name="Dead R."/>
            <person name="Young S."/>
            <person name="Zeng Q."/>
            <person name="Koehrsen M."/>
            <person name="Alvarado L."/>
            <person name="Berlin A."/>
            <person name="Chapman S.B."/>
            <person name="Chen Z."/>
            <person name="Freedman E."/>
            <person name="Gellesch M."/>
            <person name="Goldberg J."/>
            <person name="Griggs A."/>
            <person name="Gujja S."/>
            <person name="Heilman E.R."/>
            <person name="Heiman D."/>
            <person name="Hepburn T."/>
            <person name="Howarth C."/>
            <person name="Jen D."/>
            <person name="Larson L."/>
            <person name="Mehta T."/>
            <person name="Neiman D."/>
            <person name="Pearson M."/>
            <person name="Roberts A."/>
            <person name="Saif S."/>
            <person name="Shea T."/>
            <person name="Shenoy N."/>
            <person name="Sisk P."/>
            <person name="Stolte C."/>
            <person name="Sykes S."/>
            <person name="Walk T."/>
            <person name="White J."/>
            <person name="Yandava C."/>
            <person name="Haas B."/>
            <person name="Nusbaum C."/>
            <person name="Birren B."/>
        </authorList>
    </citation>
    <scope>NUCLEOTIDE SEQUENCE</scope>
    <source>
        <strain evidence="3">R3-111a-1</strain>
    </source>
</reference>
<dbReference type="PANTHER" id="PTHR36182:SF1">
    <property type="entry name" value="PROTEIN, PUTATIVE (AFU_ORTHOLOGUE AFUA_6G10930)-RELATED"/>
    <property type="match status" value="1"/>
</dbReference>